<dbReference type="Pfam" id="PF14310">
    <property type="entry name" value="Fn3-like"/>
    <property type="match status" value="1"/>
</dbReference>
<dbReference type="Gene3D" id="3.20.20.300">
    <property type="entry name" value="Glycoside hydrolase, family 3, N-terminal domain"/>
    <property type="match status" value="1"/>
</dbReference>
<dbReference type="GO" id="GO:0008422">
    <property type="term" value="F:beta-glucosidase activity"/>
    <property type="evidence" value="ECO:0007669"/>
    <property type="project" value="UniProtKB-EC"/>
</dbReference>
<evidence type="ECO:0000256" key="6">
    <source>
        <dbReference type="ARBA" id="ARBA00023180"/>
    </source>
</evidence>
<evidence type="ECO:0000256" key="8">
    <source>
        <dbReference type="ARBA" id="ARBA00023295"/>
    </source>
</evidence>
<name>A0A6G1KDK0_9PLEO</name>
<evidence type="ECO:0000256" key="3">
    <source>
        <dbReference type="ARBA" id="ARBA00005336"/>
    </source>
</evidence>
<evidence type="ECO:0000256" key="5">
    <source>
        <dbReference type="ARBA" id="ARBA00022801"/>
    </source>
</evidence>
<evidence type="ECO:0000256" key="10">
    <source>
        <dbReference type="RuleBase" id="RU361161"/>
    </source>
</evidence>
<dbReference type="SUPFAM" id="SSF52279">
    <property type="entry name" value="Beta-D-glucan exohydrolase, C-terminal domain"/>
    <property type="match status" value="1"/>
</dbReference>
<evidence type="ECO:0000256" key="2">
    <source>
        <dbReference type="ARBA" id="ARBA00004987"/>
    </source>
</evidence>
<evidence type="ECO:0000259" key="11">
    <source>
        <dbReference type="PROSITE" id="PS51820"/>
    </source>
</evidence>
<comment type="catalytic activity">
    <reaction evidence="1 10">
        <text>Hydrolysis of terminal, non-reducing beta-D-glucosyl residues with release of beta-D-glucose.</text>
        <dbReference type="EC" id="3.2.1.21"/>
    </reaction>
</comment>
<dbReference type="Gene3D" id="2.60.120.260">
    <property type="entry name" value="Galactose-binding domain-like"/>
    <property type="match status" value="1"/>
</dbReference>
<dbReference type="Pfam" id="PF00933">
    <property type="entry name" value="Glyco_hydro_3"/>
    <property type="match status" value="1"/>
</dbReference>
<accession>A0A6G1KDK0</accession>
<dbReference type="EMBL" id="MU005769">
    <property type="protein sequence ID" value="KAF2710437.1"/>
    <property type="molecule type" value="Genomic_DNA"/>
</dbReference>
<sequence>MCLGTNQVLAGKSSDALESSGSRCVALRQGYLCTTRRDYPAKCRGANEGESVKSGDGGKISLLAGKDFWETVPVPSKGVPAIKTSDGPNGARGEVFNGGTRAACFPAAVCSASTWNPSLSRRIGNALAEETLTKGARVLLGPTMCNHRHPLGGRNFESFSEDPLLTGKLAAQVVTGLQEKGVGATIKHFAANEQETERLSVNEIISERALREIYLKPFEIAIKEANPWAVMTSYNKINGTHADSHPFLLQQILRGEWGWKGLVMSDWGGTNSTTDSLNAGLDLEMPGPTRHRTEKAVVEALRKGLVSEETINDRARNVLELIQKVAGFETPVIPPERSVDDPKHRQLIREVGGQGLVLLKNENGILPLRKEEVKGKKIALIGLAREALIHGGGSASLHSHYRISPWEGLHNTLGDDVEFEFAKGAHTYRLLPSLDKHCTGLDGKPGWTLELFNSNKKDMPVKTVNGHKEAAFNPLGHDEAKWKYVELSATFTPSETGSHYLSCAGIGPTSVSINDEIVYAQNHNSADAMAFLFGGNPEKQFTYPFQKGESYKILIQSSPPTTDPNKDASILAGLPGFRLGFMKQAEHDEDLVSTAKDVARSCDIAIVFTGHSPVWETEGQDQVSFNLPREGSQDALVEAVASANPKTIVVNSTGVAIAMPWLSKVSAVLQAWFPGQEAGNSIADVLSGAVNPSGKLPISWPKKIEDAPAYGNFPGVKKDGQLTVAYEEGVFVGYRHYDRIARDKLQFPFGFGLSYTSFDFRDARVSPSSPGVFDTSVTVSNTGQEAGATVVQLYLGYSEKRAQQQHHPIKTLAAFQKVFLEAGEEAVVQLKVEAKDFAWFDEELGAWRVDKGKYAFSFAQSSRDVDNIVMKMTGVRTLIVPQAECW</sequence>
<dbReference type="GO" id="GO:0030245">
    <property type="term" value="P:cellulose catabolic process"/>
    <property type="evidence" value="ECO:0007669"/>
    <property type="project" value="UniProtKB-UniPathway"/>
</dbReference>
<protein>
    <recommendedName>
        <fullName evidence="4 10">beta-glucosidase</fullName>
        <ecNumber evidence="4 10">3.2.1.21</ecNumber>
    </recommendedName>
</protein>
<dbReference type="Gene3D" id="3.40.50.1700">
    <property type="entry name" value="Glycoside hydrolase family 3 C-terminal domain"/>
    <property type="match status" value="1"/>
</dbReference>
<dbReference type="PROSITE" id="PS51820">
    <property type="entry name" value="PA14"/>
    <property type="match status" value="1"/>
</dbReference>
<dbReference type="InterPro" id="IPR013783">
    <property type="entry name" value="Ig-like_fold"/>
</dbReference>
<keyword evidence="5 10" id="KW-0378">Hydrolase</keyword>
<keyword evidence="7 10" id="KW-0119">Carbohydrate metabolism</keyword>
<dbReference type="PRINTS" id="PR00133">
    <property type="entry name" value="GLHYDRLASE3"/>
</dbReference>
<dbReference type="PANTHER" id="PTHR42715">
    <property type="entry name" value="BETA-GLUCOSIDASE"/>
    <property type="match status" value="1"/>
</dbReference>
<gene>
    <name evidence="12" type="ORF">K504DRAFT_481514</name>
</gene>
<keyword evidence="13" id="KW-1185">Reference proteome</keyword>
<evidence type="ECO:0000313" key="12">
    <source>
        <dbReference type="EMBL" id="KAF2710437.1"/>
    </source>
</evidence>
<dbReference type="Pfam" id="PF01915">
    <property type="entry name" value="Glyco_hydro_3_C"/>
    <property type="match status" value="1"/>
</dbReference>
<proteinExistence type="inferred from homology"/>
<dbReference type="PROSITE" id="PS00775">
    <property type="entry name" value="GLYCOSYL_HYDROL_F3"/>
    <property type="match status" value="1"/>
</dbReference>
<keyword evidence="9 10" id="KW-0624">Polysaccharide degradation</keyword>
<evidence type="ECO:0000256" key="1">
    <source>
        <dbReference type="ARBA" id="ARBA00000448"/>
    </source>
</evidence>
<dbReference type="InterPro" id="IPR036962">
    <property type="entry name" value="Glyco_hydro_3_N_sf"/>
</dbReference>
<evidence type="ECO:0000256" key="7">
    <source>
        <dbReference type="ARBA" id="ARBA00023277"/>
    </source>
</evidence>
<dbReference type="InterPro" id="IPR026891">
    <property type="entry name" value="Fn3-like"/>
</dbReference>
<dbReference type="InterPro" id="IPR019800">
    <property type="entry name" value="Glyco_hydro_3_AS"/>
</dbReference>
<keyword evidence="8 10" id="KW-0326">Glycosidase</keyword>
<keyword evidence="6" id="KW-0325">Glycoprotein</keyword>
<evidence type="ECO:0000256" key="9">
    <source>
        <dbReference type="ARBA" id="ARBA00023326"/>
    </source>
</evidence>
<dbReference type="PANTHER" id="PTHR42715:SF3">
    <property type="entry name" value="BETA-GLUCOSIDASE B-RELATED"/>
    <property type="match status" value="1"/>
</dbReference>
<feature type="domain" description="PA14" evidence="11">
    <location>
        <begin position="442"/>
        <end position="596"/>
    </location>
</feature>
<dbReference type="AlphaFoldDB" id="A0A6G1KDK0"/>
<organism evidence="12 13">
    <name type="scientific">Pleomassaria siparia CBS 279.74</name>
    <dbReference type="NCBI Taxonomy" id="1314801"/>
    <lineage>
        <taxon>Eukaryota</taxon>
        <taxon>Fungi</taxon>
        <taxon>Dikarya</taxon>
        <taxon>Ascomycota</taxon>
        <taxon>Pezizomycotina</taxon>
        <taxon>Dothideomycetes</taxon>
        <taxon>Pleosporomycetidae</taxon>
        <taxon>Pleosporales</taxon>
        <taxon>Pleomassariaceae</taxon>
        <taxon>Pleomassaria</taxon>
    </lineage>
</organism>
<dbReference type="InterPro" id="IPR050288">
    <property type="entry name" value="Cellulose_deg_GH3"/>
</dbReference>
<dbReference type="InterPro" id="IPR002772">
    <property type="entry name" value="Glyco_hydro_3_C"/>
</dbReference>
<dbReference type="InterPro" id="IPR001764">
    <property type="entry name" value="Glyco_hydro_3_N"/>
</dbReference>
<dbReference type="UniPathway" id="UPA00696"/>
<evidence type="ECO:0000256" key="4">
    <source>
        <dbReference type="ARBA" id="ARBA00012744"/>
    </source>
</evidence>
<reference evidence="12" key="1">
    <citation type="journal article" date="2020" name="Stud. Mycol.">
        <title>101 Dothideomycetes genomes: a test case for predicting lifestyles and emergence of pathogens.</title>
        <authorList>
            <person name="Haridas S."/>
            <person name="Albert R."/>
            <person name="Binder M."/>
            <person name="Bloem J."/>
            <person name="Labutti K."/>
            <person name="Salamov A."/>
            <person name="Andreopoulos B."/>
            <person name="Baker S."/>
            <person name="Barry K."/>
            <person name="Bills G."/>
            <person name="Bluhm B."/>
            <person name="Cannon C."/>
            <person name="Castanera R."/>
            <person name="Culley D."/>
            <person name="Daum C."/>
            <person name="Ezra D."/>
            <person name="Gonzalez J."/>
            <person name="Henrissat B."/>
            <person name="Kuo A."/>
            <person name="Liang C."/>
            <person name="Lipzen A."/>
            <person name="Lutzoni F."/>
            <person name="Magnuson J."/>
            <person name="Mondo S."/>
            <person name="Nolan M."/>
            <person name="Ohm R."/>
            <person name="Pangilinan J."/>
            <person name="Park H.-J."/>
            <person name="Ramirez L."/>
            <person name="Alfaro M."/>
            <person name="Sun H."/>
            <person name="Tritt A."/>
            <person name="Yoshinaga Y."/>
            <person name="Zwiers L.-H."/>
            <person name="Turgeon B."/>
            <person name="Goodwin S."/>
            <person name="Spatafora J."/>
            <person name="Crous P."/>
            <person name="Grigoriev I."/>
        </authorList>
    </citation>
    <scope>NUCLEOTIDE SEQUENCE</scope>
    <source>
        <strain evidence="12">CBS 279.74</strain>
    </source>
</reference>
<dbReference type="EC" id="3.2.1.21" evidence="4 10"/>
<comment type="pathway">
    <text evidence="2 10">Glycan metabolism; cellulose degradation.</text>
</comment>
<dbReference type="InterPro" id="IPR037524">
    <property type="entry name" value="PA14/GLEYA"/>
</dbReference>
<dbReference type="Proteomes" id="UP000799428">
    <property type="component" value="Unassembled WGS sequence"/>
</dbReference>
<comment type="similarity">
    <text evidence="3 10">Belongs to the glycosyl hydrolase 3 family.</text>
</comment>
<dbReference type="SMART" id="SM01217">
    <property type="entry name" value="Fn3_like"/>
    <property type="match status" value="1"/>
</dbReference>
<dbReference type="InterPro" id="IPR036881">
    <property type="entry name" value="Glyco_hydro_3_C_sf"/>
</dbReference>
<dbReference type="SUPFAM" id="SSF51445">
    <property type="entry name" value="(Trans)glycosidases"/>
    <property type="match status" value="1"/>
</dbReference>
<dbReference type="Gene3D" id="2.60.40.10">
    <property type="entry name" value="Immunoglobulins"/>
    <property type="match status" value="1"/>
</dbReference>
<evidence type="ECO:0000313" key="13">
    <source>
        <dbReference type="Proteomes" id="UP000799428"/>
    </source>
</evidence>
<dbReference type="OrthoDB" id="47059at2759"/>
<dbReference type="InterPro" id="IPR017853">
    <property type="entry name" value="GH"/>
</dbReference>